<organism evidence="1 2">
    <name type="scientific">Mesorhizobium alhagi CCNWXJ12-2</name>
    <dbReference type="NCBI Taxonomy" id="1107882"/>
    <lineage>
        <taxon>Bacteria</taxon>
        <taxon>Pseudomonadati</taxon>
        <taxon>Pseudomonadota</taxon>
        <taxon>Alphaproteobacteria</taxon>
        <taxon>Hyphomicrobiales</taxon>
        <taxon>Phyllobacteriaceae</taxon>
        <taxon>Allomesorhizobium</taxon>
    </lineage>
</organism>
<name>H0I2Z0_9HYPH</name>
<dbReference type="SUPFAM" id="SSF158791">
    <property type="entry name" value="MgtE N-terminal domain-like"/>
    <property type="match status" value="1"/>
</dbReference>
<evidence type="ECO:0000313" key="2">
    <source>
        <dbReference type="Proteomes" id="UP000003250"/>
    </source>
</evidence>
<gene>
    <name evidence="1" type="ORF">MAXJ12_34239</name>
</gene>
<accession>H0I2Z0</accession>
<dbReference type="PATRIC" id="fig|1107882.3.peg.6608"/>
<dbReference type="RefSeq" id="WP_008840397.1">
    <property type="nucleotide sequence ID" value="NZ_AHAM01000310.1"/>
</dbReference>
<keyword evidence="2" id="KW-1185">Reference proteome</keyword>
<proteinExistence type="predicted"/>
<reference evidence="1 2" key="1">
    <citation type="journal article" date="2012" name="J. Bacteriol.">
        <title>Draft Genome Sequence of Mesorhizobium alhagi CCNWXJ12-2T, a Novel Salt-Resistant Species Isolated from the Desert of Northwestern China.</title>
        <authorList>
            <person name="Zhou M."/>
            <person name="Chen W."/>
            <person name="Chen H."/>
            <person name="Wei G."/>
        </authorList>
    </citation>
    <scope>NUCLEOTIDE SEQUENCE [LARGE SCALE GENOMIC DNA]</scope>
    <source>
        <strain evidence="1 2">CCNWXJ12-2</strain>
    </source>
</reference>
<dbReference type="EMBL" id="AHAM01000310">
    <property type="protein sequence ID" value="EHK52628.1"/>
    <property type="molecule type" value="Genomic_DNA"/>
</dbReference>
<evidence type="ECO:0000313" key="1">
    <source>
        <dbReference type="EMBL" id="EHK52628.1"/>
    </source>
</evidence>
<sequence>MSGATTEVRDIDDLIEDLLAKADAECLSALFDSMPLSDALRELLQLSPTERDAVLSLLPSEKSRKTDRRST</sequence>
<evidence type="ECO:0008006" key="3">
    <source>
        <dbReference type="Google" id="ProtNLM"/>
    </source>
</evidence>
<dbReference type="AlphaFoldDB" id="H0I2Z0"/>
<protein>
    <recommendedName>
        <fullName evidence="3">Magnesium transporter MgtE intracellular domain-containing protein</fullName>
    </recommendedName>
</protein>
<dbReference type="Proteomes" id="UP000003250">
    <property type="component" value="Unassembled WGS sequence"/>
</dbReference>